<gene>
    <name evidence="1" type="ORF">KIN20_022198</name>
</gene>
<protein>
    <submittedName>
        <fullName evidence="1">Uncharacterized protein</fullName>
    </submittedName>
</protein>
<comment type="caution">
    <text evidence="1">The sequence shown here is derived from an EMBL/GenBank/DDBJ whole genome shotgun (WGS) entry which is preliminary data.</text>
</comment>
<dbReference type="AlphaFoldDB" id="A0AAD5QV83"/>
<dbReference type="Proteomes" id="UP001196413">
    <property type="component" value="Unassembled WGS sequence"/>
</dbReference>
<organism evidence="1 2">
    <name type="scientific">Parelaphostrongylus tenuis</name>
    <name type="common">Meningeal worm</name>
    <dbReference type="NCBI Taxonomy" id="148309"/>
    <lineage>
        <taxon>Eukaryota</taxon>
        <taxon>Metazoa</taxon>
        <taxon>Ecdysozoa</taxon>
        <taxon>Nematoda</taxon>
        <taxon>Chromadorea</taxon>
        <taxon>Rhabditida</taxon>
        <taxon>Rhabditina</taxon>
        <taxon>Rhabditomorpha</taxon>
        <taxon>Strongyloidea</taxon>
        <taxon>Metastrongylidae</taxon>
        <taxon>Parelaphostrongylus</taxon>
    </lineage>
</organism>
<name>A0AAD5QV83_PARTN</name>
<accession>A0AAD5QV83</accession>
<dbReference type="EMBL" id="JAHQIW010004488">
    <property type="protein sequence ID" value="KAJ1362592.1"/>
    <property type="molecule type" value="Genomic_DNA"/>
</dbReference>
<evidence type="ECO:0000313" key="1">
    <source>
        <dbReference type="EMBL" id="KAJ1362592.1"/>
    </source>
</evidence>
<proteinExistence type="predicted"/>
<sequence>MKPGYCYSGTMRYPLQSALQDWANPPDDWPANNTFKRRSYLPLIAFSTNLMDGEQVYIPGDPCVNGQECSVGADRGMCENGLCVISMTY</sequence>
<keyword evidence="2" id="KW-1185">Reference proteome</keyword>
<reference evidence="1" key="1">
    <citation type="submission" date="2021-06" db="EMBL/GenBank/DDBJ databases">
        <title>Parelaphostrongylus tenuis whole genome reference sequence.</title>
        <authorList>
            <person name="Garwood T.J."/>
            <person name="Larsen P.A."/>
            <person name="Fountain-Jones N.M."/>
            <person name="Garbe J.R."/>
            <person name="Macchietto M.G."/>
            <person name="Kania S.A."/>
            <person name="Gerhold R.W."/>
            <person name="Richards J.E."/>
            <person name="Wolf T.M."/>
        </authorList>
    </citation>
    <scope>NUCLEOTIDE SEQUENCE</scope>
    <source>
        <strain evidence="1">MNPRO001-30</strain>
        <tissue evidence="1">Meninges</tissue>
    </source>
</reference>
<evidence type="ECO:0000313" key="2">
    <source>
        <dbReference type="Proteomes" id="UP001196413"/>
    </source>
</evidence>